<evidence type="ECO:0000256" key="2">
    <source>
        <dbReference type="ARBA" id="ARBA00022630"/>
    </source>
</evidence>
<feature type="domain" description="Flavin reductase like" evidence="5">
    <location>
        <begin position="16"/>
        <end position="168"/>
    </location>
</feature>
<dbReference type="EMBL" id="JAGMUX010000005">
    <property type="protein sequence ID" value="KAH7258956.1"/>
    <property type="molecule type" value="Genomic_DNA"/>
</dbReference>
<dbReference type="InterPro" id="IPR002563">
    <property type="entry name" value="Flavin_Rdtase-like_dom"/>
</dbReference>
<dbReference type="InterPro" id="IPR052174">
    <property type="entry name" value="Flavoredoxin"/>
</dbReference>
<dbReference type="PANTHER" id="PTHR43567">
    <property type="entry name" value="FLAVOREDOXIN-RELATED-RELATED"/>
    <property type="match status" value="1"/>
</dbReference>
<keyword evidence="4" id="KW-0472">Membrane</keyword>
<dbReference type="AlphaFoldDB" id="A0A9P9KJ33"/>
<dbReference type="GO" id="GO:0010181">
    <property type="term" value="F:FMN binding"/>
    <property type="evidence" value="ECO:0007669"/>
    <property type="project" value="InterPro"/>
</dbReference>
<comment type="similarity">
    <text evidence="3">Belongs to the flavoredoxin family.</text>
</comment>
<evidence type="ECO:0000256" key="1">
    <source>
        <dbReference type="ARBA" id="ARBA00001917"/>
    </source>
</evidence>
<keyword evidence="2" id="KW-0285">Flavoprotein</keyword>
<dbReference type="RefSeq" id="XP_046051664.1">
    <property type="nucleotide sequence ID" value="XM_046187210.1"/>
</dbReference>
<proteinExistence type="inferred from homology"/>
<evidence type="ECO:0000256" key="4">
    <source>
        <dbReference type="SAM" id="Phobius"/>
    </source>
</evidence>
<reference evidence="6" key="1">
    <citation type="journal article" date="2021" name="Nat. Commun.">
        <title>Genetic determinants of endophytism in the Arabidopsis root mycobiome.</title>
        <authorList>
            <person name="Mesny F."/>
            <person name="Miyauchi S."/>
            <person name="Thiergart T."/>
            <person name="Pickel B."/>
            <person name="Atanasova L."/>
            <person name="Karlsson M."/>
            <person name="Huettel B."/>
            <person name="Barry K.W."/>
            <person name="Haridas S."/>
            <person name="Chen C."/>
            <person name="Bauer D."/>
            <person name="Andreopoulos W."/>
            <person name="Pangilinan J."/>
            <person name="LaButti K."/>
            <person name="Riley R."/>
            <person name="Lipzen A."/>
            <person name="Clum A."/>
            <person name="Drula E."/>
            <person name="Henrissat B."/>
            <person name="Kohler A."/>
            <person name="Grigoriev I.V."/>
            <person name="Martin F.M."/>
            <person name="Hacquard S."/>
        </authorList>
    </citation>
    <scope>NUCLEOTIDE SEQUENCE</scope>
    <source>
        <strain evidence="6">MPI-CAGE-AT-0023</strain>
    </source>
</reference>
<evidence type="ECO:0000256" key="3">
    <source>
        <dbReference type="ARBA" id="ARBA00038054"/>
    </source>
</evidence>
<evidence type="ECO:0000259" key="5">
    <source>
        <dbReference type="Pfam" id="PF01613"/>
    </source>
</evidence>
<feature type="transmembrane region" description="Helical" evidence="4">
    <location>
        <begin position="365"/>
        <end position="385"/>
    </location>
</feature>
<keyword evidence="7" id="KW-1185">Reference proteome</keyword>
<name>A0A9P9KJ33_FUSRE</name>
<dbReference type="PANTHER" id="PTHR43567:SF1">
    <property type="entry name" value="FLAVOREDOXIN"/>
    <property type="match status" value="1"/>
</dbReference>
<dbReference type="Gene3D" id="2.30.110.10">
    <property type="entry name" value="Electron Transport, Fmn-binding Protein, Chain A"/>
    <property type="match status" value="1"/>
</dbReference>
<dbReference type="GeneID" id="70217164"/>
<dbReference type="Pfam" id="PF01613">
    <property type="entry name" value="Flavin_Reduct"/>
    <property type="match status" value="1"/>
</dbReference>
<evidence type="ECO:0000313" key="7">
    <source>
        <dbReference type="Proteomes" id="UP000720189"/>
    </source>
</evidence>
<dbReference type="OrthoDB" id="10250990at2759"/>
<dbReference type="SUPFAM" id="SSF50475">
    <property type="entry name" value="FMN-binding split barrel"/>
    <property type="match status" value="1"/>
</dbReference>
<comment type="cofactor">
    <cofactor evidence="1">
        <name>FMN</name>
        <dbReference type="ChEBI" id="CHEBI:58210"/>
    </cofactor>
</comment>
<comment type="caution">
    <text evidence="6">The sequence shown here is derived from an EMBL/GenBank/DDBJ whole genome shotgun (WGS) entry which is preliminary data.</text>
</comment>
<gene>
    <name evidence="6" type="ORF">BKA55DRAFT_505684</name>
</gene>
<feature type="transmembrane region" description="Helical" evidence="4">
    <location>
        <begin position="285"/>
        <end position="309"/>
    </location>
</feature>
<feature type="transmembrane region" description="Helical" evidence="4">
    <location>
        <begin position="550"/>
        <end position="582"/>
    </location>
</feature>
<keyword evidence="4" id="KW-0812">Transmembrane</keyword>
<accession>A0A9P9KJ33</accession>
<sequence length="634" mass="70767">MADTHSIITPAIMYWGTPVALITTSNEDGTANIGPISSVWWLGHRCVLGLASGSQTTINLFRTKQCVINLPSNDMAHYINPIAKTTGTPTIPPGKKDRGYKHCKDKFSASGLTQQASDFVQPPRIAECPVQMEAEVTNSMELMQDVPDRRGILVAIEVKVLRTHVRNDLRMDGYADRIDPDRWRPLIMSFQEFYGLMPTKVAESNLATIDEEKYRVVTRSDVVKQGGDMDTLDIAAMETDICPDGDSRTEKEMVVKLIVAHFTAVVAFCNFQSLRNERLDTVEPVLFLLSPLIVITQTALGIVIINVSFVSNVAQSPKSFPIHLETYARRWNTLFGKKPTQPRRTPTGSLEENMQSRFGSAWIRLGRAIAIFGTLFQFAATIFLYRRRKSLHGWDSLTVVDHRTFELSVGGGAVSILSLALLLKLPGFGQAPETLYIPELKPELAIIFCRGDSRRCPSWYQILYVSDIGSATSAATWLACVSSSTYKGESLPFHFLYEFYAGIYTEFARTLSLQISMTAFYLLVGIFFAVVFSLPHVYNGPGFEKVNSLWAMIPALLVLLAVMITFFCMLMLMMLPVLLVLFPSLVSGPGCIFTMKGYETRALFSKPPFGPLANETECLLLWKDPMAEYLWSLV</sequence>
<protein>
    <recommendedName>
        <fullName evidence="5">Flavin reductase like domain-containing protein</fullName>
    </recommendedName>
</protein>
<dbReference type="InterPro" id="IPR012349">
    <property type="entry name" value="Split_barrel_FMN-bd"/>
</dbReference>
<dbReference type="Proteomes" id="UP000720189">
    <property type="component" value="Unassembled WGS sequence"/>
</dbReference>
<evidence type="ECO:0000313" key="6">
    <source>
        <dbReference type="EMBL" id="KAH7258956.1"/>
    </source>
</evidence>
<keyword evidence="4" id="KW-1133">Transmembrane helix</keyword>
<feature type="transmembrane region" description="Helical" evidence="4">
    <location>
        <begin position="519"/>
        <end position="538"/>
    </location>
</feature>
<organism evidence="6 7">
    <name type="scientific">Fusarium redolens</name>
    <dbReference type="NCBI Taxonomy" id="48865"/>
    <lineage>
        <taxon>Eukaryota</taxon>
        <taxon>Fungi</taxon>
        <taxon>Dikarya</taxon>
        <taxon>Ascomycota</taxon>
        <taxon>Pezizomycotina</taxon>
        <taxon>Sordariomycetes</taxon>
        <taxon>Hypocreomycetidae</taxon>
        <taxon>Hypocreales</taxon>
        <taxon>Nectriaceae</taxon>
        <taxon>Fusarium</taxon>
        <taxon>Fusarium redolens species complex</taxon>
    </lineage>
</organism>